<dbReference type="GO" id="GO:0005634">
    <property type="term" value="C:nucleus"/>
    <property type="evidence" value="ECO:0007669"/>
    <property type="project" value="UniProtKB-SubCell"/>
</dbReference>
<dbReference type="Gene3D" id="1.25.10.10">
    <property type="entry name" value="Leucine-rich Repeat Variant"/>
    <property type="match status" value="1"/>
</dbReference>
<dbReference type="InterPro" id="IPR057672">
    <property type="entry name" value="TPR_IPO4/5"/>
</dbReference>
<proteinExistence type="predicted"/>
<evidence type="ECO:0000256" key="1">
    <source>
        <dbReference type="ARBA" id="ARBA00004123"/>
    </source>
</evidence>
<dbReference type="EMBL" id="CCKQ01008268">
    <property type="protein sequence ID" value="CDW79703.1"/>
    <property type="molecule type" value="Genomic_DNA"/>
</dbReference>
<keyword evidence="6" id="KW-0653">Protein transport</keyword>
<keyword evidence="5" id="KW-0677">Repeat</keyword>
<dbReference type="Pfam" id="PF03810">
    <property type="entry name" value="IBN_N"/>
    <property type="match status" value="1"/>
</dbReference>
<evidence type="ECO:0000256" key="3">
    <source>
        <dbReference type="ARBA" id="ARBA00022448"/>
    </source>
</evidence>
<reference evidence="10 11" key="1">
    <citation type="submission" date="2014-06" db="EMBL/GenBank/DDBJ databases">
        <authorList>
            <person name="Swart Estienne"/>
        </authorList>
    </citation>
    <scope>NUCLEOTIDE SEQUENCE [LARGE SCALE GENOMIC DNA]</scope>
    <source>
        <strain evidence="10 11">130c</strain>
    </source>
</reference>
<evidence type="ECO:0000256" key="5">
    <source>
        <dbReference type="ARBA" id="ARBA00022737"/>
    </source>
</evidence>
<dbReference type="GO" id="GO:0006606">
    <property type="term" value="P:protein import into nucleus"/>
    <property type="evidence" value="ECO:0007669"/>
    <property type="project" value="InterPro"/>
</dbReference>
<dbReference type="InterPro" id="IPR021133">
    <property type="entry name" value="HEAT_type_2"/>
</dbReference>
<dbReference type="SMART" id="SM00913">
    <property type="entry name" value="IBN_N"/>
    <property type="match status" value="1"/>
</dbReference>
<feature type="repeat" description="HEAT" evidence="8">
    <location>
        <begin position="419"/>
        <end position="457"/>
    </location>
</feature>
<gene>
    <name evidence="10" type="primary">Contig13815.g14735</name>
    <name evidence="10" type="ORF">STYLEM_8694</name>
</gene>
<evidence type="ECO:0000259" key="9">
    <source>
        <dbReference type="PROSITE" id="PS50166"/>
    </source>
</evidence>
<evidence type="ECO:0000256" key="8">
    <source>
        <dbReference type="PROSITE-ProRule" id="PRU00103"/>
    </source>
</evidence>
<evidence type="ECO:0000256" key="7">
    <source>
        <dbReference type="ARBA" id="ARBA00023242"/>
    </source>
</evidence>
<dbReference type="PROSITE" id="PS50166">
    <property type="entry name" value="IMPORTIN_B_NT"/>
    <property type="match status" value="1"/>
</dbReference>
<dbReference type="InterPro" id="IPR000357">
    <property type="entry name" value="HEAT"/>
</dbReference>
<dbReference type="SUPFAM" id="SSF48371">
    <property type="entry name" value="ARM repeat"/>
    <property type="match status" value="2"/>
</dbReference>
<dbReference type="InterPro" id="IPR040122">
    <property type="entry name" value="Importin_beta"/>
</dbReference>
<dbReference type="InterPro" id="IPR011989">
    <property type="entry name" value="ARM-like"/>
</dbReference>
<dbReference type="GO" id="GO:0031267">
    <property type="term" value="F:small GTPase binding"/>
    <property type="evidence" value="ECO:0007669"/>
    <property type="project" value="InterPro"/>
</dbReference>
<organism evidence="10 11">
    <name type="scientific">Stylonychia lemnae</name>
    <name type="common">Ciliate</name>
    <dbReference type="NCBI Taxonomy" id="5949"/>
    <lineage>
        <taxon>Eukaryota</taxon>
        <taxon>Sar</taxon>
        <taxon>Alveolata</taxon>
        <taxon>Ciliophora</taxon>
        <taxon>Intramacronucleata</taxon>
        <taxon>Spirotrichea</taxon>
        <taxon>Stichotrichia</taxon>
        <taxon>Sporadotrichida</taxon>
        <taxon>Oxytrichidae</taxon>
        <taxon>Stylonychinae</taxon>
        <taxon>Stylonychia</taxon>
    </lineage>
</organism>
<keyword evidence="3" id="KW-0813">Transport</keyword>
<keyword evidence="7" id="KW-0539">Nucleus</keyword>
<name>A0A078AFK9_STYLE</name>
<dbReference type="Pfam" id="PF18808">
    <property type="entry name" value="Importin_rep_4"/>
    <property type="match status" value="1"/>
</dbReference>
<accession>A0A078AFK9</accession>
<protein>
    <submittedName>
        <fullName evidence="10">Low quality protein: importin-5-like</fullName>
    </submittedName>
</protein>
<dbReference type="Pfam" id="PF25780">
    <property type="entry name" value="TPR_IPO5"/>
    <property type="match status" value="1"/>
</dbReference>
<evidence type="ECO:0000256" key="2">
    <source>
        <dbReference type="ARBA" id="ARBA00004496"/>
    </source>
</evidence>
<dbReference type="AlphaFoldDB" id="A0A078AFK9"/>
<sequence>MNQEEIMFLASALNDILNNNNIQRKQGEEKLNQLKSFDPNKYACYLTSIITNSEVNIEVQCLAAVILRRNISSTATDSQDVNNQINNANLWNRLDSNAREYVKNELLKAISECNKKVLSSKICNLLIEIGGSMHEIEQQIWQDLLNLIFSFVQSEIDIKVDSALQIFNGLFSYIMEHLVKYKNDLLGIFSKTLDHSSLDINLAALQAVSNFLQIAERKDSLHFIQLLPQMSNVAIKALQIDEETVLQDALVEFNELAEIEPKFFRQNFKDLFDLFSPIVSKNDYTNPIIRHQPIEFFVTLTERLPIILKKDQDTLRQLLDLIFKLMIDIDELIDNSWLKPKEGFKVEDDEEDEDSVAFGKTCVDRLVSSIGEEIMLPLLSQLVQNTIANDYDWRYKNAGLMALSQVGEYVNDISMIAPMIPTVLEHLQHPCPKIRFAALHCIGQISDDMTEEFQENFHPTVLPALIQMLDDQVPRVQSHTCACLNNFLEGTTEEVASQYIQVIMEKLLNLIQNGISIIKENAVTALSSLAEATKSNFDQYYDFCMSSLSQFIGQFNEPYYKQFKGQLIEAITIICCSVSIEKFQPHYEIVINALLEMQNNYFKNTDSQKTYLITAWQRLCTSMKEDFIPYLSMILPSLFSMAAFNPEITIQGQQKAEDLQSVLNELKDDNNKDKQNDINTDEMDEKQEAIKMLGVFIDELGPAFFDWVEPASKLILNLIGYKANSQIREESVQCLPGLIICIKEAKPDDQGLLVDVARQYLENIWRTLQKELNPETLIQQVTAVKEIIDTLGMPFIDQVILNSLGSLVVELINGSDERIRENNETLKNEADDDDDPEQDYELLKEENKIESELQITLEELLGVVFKTHPQMCGNIITQLGSNLIPSALSSNIKQKNQLALYLLDDMIEHLGPQILGDFYLQAARKIISFNNSQHASLRQAASYGVGILAQTSGDLFQQIANEALQSLKMAIEYQMTSIVQEKNTKVKQFQMAKDNAISALGKIIRHQPQFIDLEQMIPNWLSLLPLKNDLDESKIQNEILASLLLENHPALMLGSNNERYEIIVLIMSEVLQKKYVDEETWQKFSTFLKQTANDGVLGPIFNNTFQNRITEDAQNRLHQALNTNNYQ</sequence>
<evidence type="ECO:0000313" key="10">
    <source>
        <dbReference type="EMBL" id="CDW79703.1"/>
    </source>
</evidence>
<evidence type="ECO:0000256" key="4">
    <source>
        <dbReference type="ARBA" id="ARBA00022490"/>
    </source>
</evidence>
<dbReference type="FunCoup" id="A0A078AFK9">
    <property type="interactions" value="520"/>
</dbReference>
<dbReference type="Proteomes" id="UP000039865">
    <property type="component" value="Unassembled WGS sequence"/>
</dbReference>
<dbReference type="InterPro" id="IPR001494">
    <property type="entry name" value="Importin-beta_N"/>
</dbReference>
<dbReference type="PANTHER" id="PTHR10527">
    <property type="entry name" value="IMPORTIN BETA"/>
    <property type="match status" value="1"/>
</dbReference>
<dbReference type="Pfam" id="PF02985">
    <property type="entry name" value="HEAT"/>
    <property type="match status" value="1"/>
</dbReference>
<evidence type="ECO:0000256" key="6">
    <source>
        <dbReference type="ARBA" id="ARBA00022927"/>
    </source>
</evidence>
<dbReference type="GO" id="GO:0005737">
    <property type="term" value="C:cytoplasm"/>
    <property type="evidence" value="ECO:0007669"/>
    <property type="project" value="UniProtKB-SubCell"/>
</dbReference>
<feature type="domain" description="Importin N-terminal" evidence="9">
    <location>
        <begin position="27"/>
        <end position="112"/>
    </location>
</feature>
<dbReference type="InterPro" id="IPR016024">
    <property type="entry name" value="ARM-type_fold"/>
</dbReference>
<keyword evidence="11" id="KW-1185">Reference proteome</keyword>
<keyword evidence="4" id="KW-0963">Cytoplasm</keyword>
<evidence type="ECO:0000313" key="11">
    <source>
        <dbReference type="Proteomes" id="UP000039865"/>
    </source>
</evidence>
<dbReference type="OMA" id="NDSCYQD"/>
<dbReference type="InParanoid" id="A0A078AFK9"/>
<dbReference type="OrthoDB" id="543373at2759"/>
<dbReference type="PROSITE" id="PS50077">
    <property type="entry name" value="HEAT_REPEAT"/>
    <property type="match status" value="1"/>
</dbReference>
<dbReference type="InterPro" id="IPR041653">
    <property type="entry name" value="Importin_rep_4"/>
</dbReference>
<comment type="subcellular location">
    <subcellularLocation>
        <location evidence="2">Cytoplasm</location>
    </subcellularLocation>
    <subcellularLocation>
        <location evidence="1">Nucleus</location>
    </subcellularLocation>
</comment>